<dbReference type="SUPFAM" id="SSF56935">
    <property type="entry name" value="Porins"/>
    <property type="match status" value="1"/>
</dbReference>
<dbReference type="SUPFAM" id="SSF49464">
    <property type="entry name" value="Carboxypeptidase regulatory domain-like"/>
    <property type="match status" value="1"/>
</dbReference>
<comment type="similarity">
    <text evidence="8">Belongs to the TonB-dependent receptor family.</text>
</comment>
<keyword evidence="10" id="KW-0675">Receptor</keyword>
<dbReference type="Pfam" id="PF07715">
    <property type="entry name" value="Plug"/>
    <property type="match status" value="1"/>
</dbReference>
<protein>
    <submittedName>
        <fullName evidence="10">TonB-dependent receptor</fullName>
    </submittedName>
</protein>
<gene>
    <name evidence="10" type="ORF">FKX85_17425</name>
</gene>
<dbReference type="InterPro" id="IPR037066">
    <property type="entry name" value="Plug_dom_sf"/>
</dbReference>
<dbReference type="PANTHER" id="PTHR30069:SF29">
    <property type="entry name" value="HEMOGLOBIN AND HEMOGLOBIN-HAPTOGLOBIN-BINDING PROTEIN 1-RELATED"/>
    <property type="match status" value="1"/>
</dbReference>
<dbReference type="Gene3D" id="2.60.40.1120">
    <property type="entry name" value="Carboxypeptidase-like, regulatory domain"/>
    <property type="match status" value="1"/>
</dbReference>
<keyword evidence="5" id="KW-0732">Signal</keyword>
<comment type="subcellular location">
    <subcellularLocation>
        <location evidence="1 8">Cell outer membrane</location>
        <topology evidence="1 8">Multi-pass membrane protein</topology>
    </subcellularLocation>
</comment>
<dbReference type="Gene3D" id="2.40.170.20">
    <property type="entry name" value="TonB-dependent receptor, beta-barrel domain"/>
    <property type="match status" value="1"/>
</dbReference>
<keyword evidence="2 8" id="KW-0813">Transport</keyword>
<dbReference type="Pfam" id="PF13715">
    <property type="entry name" value="CarbopepD_reg_2"/>
    <property type="match status" value="1"/>
</dbReference>
<evidence type="ECO:0000256" key="6">
    <source>
        <dbReference type="ARBA" id="ARBA00023136"/>
    </source>
</evidence>
<accession>A0A514CP77</accession>
<dbReference type="PROSITE" id="PS52016">
    <property type="entry name" value="TONB_DEPENDENT_REC_3"/>
    <property type="match status" value="1"/>
</dbReference>
<dbReference type="Proteomes" id="UP000316614">
    <property type="component" value="Chromosome"/>
</dbReference>
<evidence type="ECO:0000313" key="10">
    <source>
        <dbReference type="EMBL" id="QDH81618.1"/>
    </source>
</evidence>
<dbReference type="GO" id="GO:0044718">
    <property type="term" value="P:siderophore transmembrane transport"/>
    <property type="evidence" value="ECO:0007669"/>
    <property type="project" value="TreeGrafter"/>
</dbReference>
<dbReference type="OrthoDB" id="1111684at2"/>
<reference evidence="10 11" key="1">
    <citation type="submission" date="2019-06" db="EMBL/GenBank/DDBJ databases">
        <title>Echinicola alkalisoli sp. nov. isolated from saline soil.</title>
        <authorList>
            <person name="Sun J.-Q."/>
            <person name="Xu L."/>
        </authorList>
    </citation>
    <scope>NUCLEOTIDE SEQUENCE [LARGE SCALE GENOMIC DNA]</scope>
    <source>
        <strain evidence="10 11">LN3S3</strain>
    </source>
</reference>
<evidence type="ECO:0000259" key="9">
    <source>
        <dbReference type="Pfam" id="PF07715"/>
    </source>
</evidence>
<evidence type="ECO:0000256" key="4">
    <source>
        <dbReference type="ARBA" id="ARBA00022692"/>
    </source>
</evidence>
<dbReference type="GO" id="GO:0015344">
    <property type="term" value="F:siderophore uptake transmembrane transporter activity"/>
    <property type="evidence" value="ECO:0007669"/>
    <property type="project" value="TreeGrafter"/>
</dbReference>
<dbReference type="Gene3D" id="2.170.130.10">
    <property type="entry name" value="TonB-dependent receptor, plug domain"/>
    <property type="match status" value="1"/>
</dbReference>
<dbReference type="InterPro" id="IPR012910">
    <property type="entry name" value="Plug_dom"/>
</dbReference>
<dbReference type="EMBL" id="CP041253">
    <property type="protein sequence ID" value="QDH81618.1"/>
    <property type="molecule type" value="Genomic_DNA"/>
</dbReference>
<feature type="domain" description="TonB-dependent receptor plug" evidence="9">
    <location>
        <begin position="139"/>
        <end position="214"/>
    </location>
</feature>
<dbReference type="InterPro" id="IPR036942">
    <property type="entry name" value="Beta-barrel_TonB_sf"/>
</dbReference>
<evidence type="ECO:0000256" key="5">
    <source>
        <dbReference type="ARBA" id="ARBA00022729"/>
    </source>
</evidence>
<dbReference type="InterPro" id="IPR039426">
    <property type="entry name" value="TonB-dep_rcpt-like"/>
</dbReference>
<dbReference type="PANTHER" id="PTHR30069">
    <property type="entry name" value="TONB-DEPENDENT OUTER MEMBRANE RECEPTOR"/>
    <property type="match status" value="1"/>
</dbReference>
<evidence type="ECO:0000256" key="7">
    <source>
        <dbReference type="ARBA" id="ARBA00023237"/>
    </source>
</evidence>
<sequence>MTILVSPTQVNAQRINTLKGVVTDQESGEKLIGASVYWESSENKGVISDEDGSFELPLSILPKTLVVSFIGFKRKEIRITKENAIGTLSVRLEASAEGLAEVVVEGNHEEDITQSVDMGRNIVPIETLKSIPSLFGEVDVLRGLQLLPGIQTAGEGTTGLFVRGGSSDQNLIQLDGAPVYNPSHFFGFFSVFNPDALDEVDLYKGNIPATYGGRLSSVVDISMKEGRTDRIHGVGGIGNISSKITVDGPLFSEKSSFVVTGRRTYADLFLKLSNDEGINSNRLFFYDLGGKMTFRPSVKDKITISSYYGRDYLQAGDMFGFGWKNWINAAQWSKTFNKKTFLDVNGYYSQYDYLIEIMDEDNGFSWSSLISEGGLRWLFTLIPSDKAVIEAGAHSRYYHFSPVDMSTSPGSQVSPITTNSGNGLQQDFFVSGELDISPRLKLEGGLRWSLYAQIGNGAKYIYDNGPKSESGEITDTVYYDKLRPMKFYQGKEPRIALRFKISDNLSFKSAYNRNFQYLQVASNSSAGLPIDRWALASEYIHPIKSDQYSAGLYQTLSGGDWELSMEGYYKEYDRIIDVKQGADVLFTDHLETEVLDGRGWSYGGELLLKKNAGKTTGWLGYTYSRTFRKIAGISEGKAYNPRYDRPHDVSLVLQHEFSERLTANMTFVYSTGQAVSFPVGTYAIDNQQMPLYSPLRNEDRFPDYHRMDLAVTWKNKDKGKRWKGSWNFSIYNVYGRKNPYSYQFKDIVNNDVHYDSSSDGMVYSRRPGVVMTYLFTFLPSVSYNFEF</sequence>
<evidence type="ECO:0000256" key="2">
    <source>
        <dbReference type="ARBA" id="ARBA00022448"/>
    </source>
</evidence>
<keyword evidence="11" id="KW-1185">Reference proteome</keyword>
<evidence type="ECO:0000313" key="11">
    <source>
        <dbReference type="Proteomes" id="UP000316614"/>
    </source>
</evidence>
<evidence type="ECO:0000256" key="1">
    <source>
        <dbReference type="ARBA" id="ARBA00004571"/>
    </source>
</evidence>
<keyword evidence="6 8" id="KW-0472">Membrane</keyword>
<evidence type="ECO:0000256" key="3">
    <source>
        <dbReference type="ARBA" id="ARBA00022452"/>
    </source>
</evidence>
<keyword evidence="3 8" id="KW-1134">Transmembrane beta strand</keyword>
<keyword evidence="7 8" id="KW-0998">Cell outer membrane</keyword>
<dbReference type="AlphaFoldDB" id="A0A514CP77"/>
<dbReference type="GO" id="GO:0009279">
    <property type="term" value="C:cell outer membrane"/>
    <property type="evidence" value="ECO:0007669"/>
    <property type="project" value="UniProtKB-SubCell"/>
</dbReference>
<organism evidence="10 11">
    <name type="scientific">Echinicola soli</name>
    <dbReference type="NCBI Taxonomy" id="2591634"/>
    <lineage>
        <taxon>Bacteria</taxon>
        <taxon>Pseudomonadati</taxon>
        <taxon>Bacteroidota</taxon>
        <taxon>Cytophagia</taxon>
        <taxon>Cytophagales</taxon>
        <taxon>Cyclobacteriaceae</taxon>
        <taxon>Echinicola</taxon>
    </lineage>
</organism>
<dbReference type="InterPro" id="IPR008969">
    <property type="entry name" value="CarboxyPept-like_regulatory"/>
</dbReference>
<proteinExistence type="inferred from homology"/>
<dbReference type="KEGG" id="echi:FKX85_17425"/>
<name>A0A514CP77_9BACT</name>
<keyword evidence="4 8" id="KW-0812">Transmembrane</keyword>
<evidence type="ECO:0000256" key="8">
    <source>
        <dbReference type="PROSITE-ProRule" id="PRU01360"/>
    </source>
</evidence>